<reference evidence="1" key="1">
    <citation type="journal article" date="2023" name="Insect Mol. Biol.">
        <title>Genome sequencing provides insights into the evolution of gene families encoding plant cell wall-degrading enzymes in longhorned beetles.</title>
        <authorList>
            <person name="Shin N.R."/>
            <person name="Okamura Y."/>
            <person name="Kirsch R."/>
            <person name="Pauchet Y."/>
        </authorList>
    </citation>
    <scope>NUCLEOTIDE SEQUENCE</scope>
    <source>
        <strain evidence="1">AMC_N1</strain>
    </source>
</reference>
<dbReference type="AlphaFoldDB" id="A0AAV8ZAT4"/>
<name>A0AAV8ZAT4_9CUCU</name>
<evidence type="ECO:0000313" key="2">
    <source>
        <dbReference type="Proteomes" id="UP001162162"/>
    </source>
</evidence>
<sequence>MEAEYPIRIIKIYGRHFKGERQNTTNESVMQSSRLLKTSNIRLQKMRYAHENSSLQQIEALWIVFNHKRTTKNMPTWLAKRVEKSVVVRCFVENVQFCFYDDYFEHWETLRN</sequence>
<keyword evidence="2" id="KW-1185">Reference proteome</keyword>
<dbReference type="EMBL" id="JAPWTK010000005">
    <property type="protein sequence ID" value="KAJ8961385.1"/>
    <property type="molecule type" value="Genomic_DNA"/>
</dbReference>
<dbReference type="Proteomes" id="UP001162162">
    <property type="component" value="Unassembled WGS sequence"/>
</dbReference>
<organism evidence="1 2">
    <name type="scientific">Aromia moschata</name>
    <dbReference type="NCBI Taxonomy" id="1265417"/>
    <lineage>
        <taxon>Eukaryota</taxon>
        <taxon>Metazoa</taxon>
        <taxon>Ecdysozoa</taxon>
        <taxon>Arthropoda</taxon>
        <taxon>Hexapoda</taxon>
        <taxon>Insecta</taxon>
        <taxon>Pterygota</taxon>
        <taxon>Neoptera</taxon>
        <taxon>Endopterygota</taxon>
        <taxon>Coleoptera</taxon>
        <taxon>Polyphaga</taxon>
        <taxon>Cucujiformia</taxon>
        <taxon>Chrysomeloidea</taxon>
        <taxon>Cerambycidae</taxon>
        <taxon>Cerambycinae</taxon>
        <taxon>Callichromatini</taxon>
        <taxon>Aromia</taxon>
    </lineage>
</organism>
<comment type="caution">
    <text evidence="1">The sequence shown here is derived from an EMBL/GenBank/DDBJ whole genome shotgun (WGS) entry which is preliminary data.</text>
</comment>
<evidence type="ECO:0000313" key="1">
    <source>
        <dbReference type="EMBL" id="KAJ8961385.1"/>
    </source>
</evidence>
<proteinExistence type="predicted"/>
<gene>
    <name evidence="1" type="ORF">NQ318_014630</name>
</gene>
<accession>A0AAV8ZAT4</accession>
<protein>
    <submittedName>
        <fullName evidence="1">Uncharacterized protein</fullName>
    </submittedName>
</protein>